<feature type="coiled-coil region" evidence="1">
    <location>
        <begin position="223"/>
        <end position="250"/>
    </location>
</feature>
<proteinExistence type="predicted"/>
<organism evidence="2 3">
    <name type="scientific">Gracilimonas halophila</name>
    <dbReference type="NCBI Taxonomy" id="1834464"/>
    <lineage>
        <taxon>Bacteria</taxon>
        <taxon>Pseudomonadati</taxon>
        <taxon>Balneolota</taxon>
        <taxon>Balneolia</taxon>
        <taxon>Balneolales</taxon>
        <taxon>Balneolaceae</taxon>
        <taxon>Gracilimonas</taxon>
    </lineage>
</organism>
<evidence type="ECO:0000313" key="3">
    <source>
        <dbReference type="Proteomes" id="UP001597460"/>
    </source>
</evidence>
<evidence type="ECO:0000313" key="2">
    <source>
        <dbReference type="EMBL" id="MFD2530869.1"/>
    </source>
</evidence>
<accession>A0ABW5JH45</accession>
<sequence>MRIGGIITVLVLIGIGFAAAFLITDEWVESKIEYQASVLNEAKVELDGFEFSLLNLHLKWDRLQVANRNNTMENTFETGETEFSMQFWPLILGNKVIVDNVRLTGFELETERETDGYFEVPEEEEDTEPGFLYSVVNQVSNEAQKNAEVKFTDVRDDLNVDSLMAKVNIQTPEKVDSLRNGIQRTYTKWDSTFNNTPIEKEITIARNTVEAIKINEIKDPKKAIEAIENVQKLRKQVDSLKTKAENLKNDFEQDYGSTRYNIGQIDNWIREDYQRALNVAKLPDLDVQNIGTALFGQNLLGDYAAYLEYVALAREYGSRLAGDEEGKENIPRYEGLDYEFSDKYEWPGFWFKNIELSGRTKSDIGIQGSVTNISGSQIKTGEPVIFSLSGEDENQVSLSLSGEFNYLEEAPRESFNFNYAGFTLSEARLSGSDLLPYELKSGKGELNLNLNIVDRRIDSRIDYLAKGISFDFEAAGAPKNRVESLIRNAIAGADNIDVTALVDNTEGPLRVRVRSNVDDLFMNALRQTVSQEVENAKRKIEAEVQKQVEGRKELLAEFKQEKEAEIRERYKELQAKVDEQVKRIEEKRKELEKKKKELEEELKNKIKDRIGIDFQ</sequence>
<evidence type="ECO:0000256" key="1">
    <source>
        <dbReference type="SAM" id="Coils"/>
    </source>
</evidence>
<dbReference type="InterPro" id="IPR019934">
    <property type="entry name" value="CHP03545"/>
</dbReference>
<keyword evidence="3" id="KW-1185">Reference proteome</keyword>
<protein>
    <submittedName>
        <fullName evidence="2">TIGR03545 family protein</fullName>
    </submittedName>
</protein>
<gene>
    <name evidence="2" type="ORF">ACFSVN_00235</name>
</gene>
<reference evidence="3" key="1">
    <citation type="journal article" date="2019" name="Int. J. Syst. Evol. Microbiol.">
        <title>The Global Catalogue of Microorganisms (GCM) 10K type strain sequencing project: providing services to taxonomists for standard genome sequencing and annotation.</title>
        <authorList>
            <consortium name="The Broad Institute Genomics Platform"/>
            <consortium name="The Broad Institute Genome Sequencing Center for Infectious Disease"/>
            <person name="Wu L."/>
            <person name="Ma J."/>
        </authorList>
    </citation>
    <scope>NUCLEOTIDE SEQUENCE [LARGE SCALE GENOMIC DNA]</scope>
    <source>
        <strain evidence="3">KCTC 52042</strain>
    </source>
</reference>
<name>A0ABW5JH45_9BACT</name>
<keyword evidence="1" id="KW-0175">Coiled coil</keyword>
<dbReference type="RefSeq" id="WP_390296837.1">
    <property type="nucleotide sequence ID" value="NZ_JBHULI010000001.1"/>
</dbReference>
<dbReference type="EMBL" id="JBHULI010000001">
    <property type="protein sequence ID" value="MFD2530869.1"/>
    <property type="molecule type" value="Genomic_DNA"/>
</dbReference>
<dbReference type="Proteomes" id="UP001597460">
    <property type="component" value="Unassembled WGS sequence"/>
</dbReference>
<feature type="coiled-coil region" evidence="1">
    <location>
        <begin position="526"/>
        <end position="608"/>
    </location>
</feature>
<dbReference type="NCBIfam" id="TIGR03545">
    <property type="entry name" value="TIGR03545 family protein"/>
    <property type="match status" value="1"/>
</dbReference>
<comment type="caution">
    <text evidence="2">The sequence shown here is derived from an EMBL/GenBank/DDBJ whole genome shotgun (WGS) entry which is preliminary data.</text>
</comment>